<evidence type="ECO:0000256" key="6">
    <source>
        <dbReference type="SAM" id="MobiDB-lite"/>
    </source>
</evidence>
<dbReference type="EMBL" id="CAMXCT030001991">
    <property type="protein sequence ID" value="CAL4782066.1"/>
    <property type="molecule type" value="Genomic_DNA"/>
</dbReference>
<organism evidence="7">
    <name type="scientific">Cladocopium goreaui</name>
    <dbReference type="NCBI Taxonomy" id="2562237"/>
    <lineage>
        <taxon>Eukaryota</taxon>
        <taxon>Sar</taxon>
        <taxon>Alveolata</taxon>
        <taxon>Dinophyceae</taxon>
        <taxon>Suessiales</taxon>
        <taxon>Symbiodiniaceae</taxon>
        <taxon>Cladocopium</taxon>
    </lineage>
</organism>
<dbReference type="PROSITE" id="PS50005">
    <property type="entry name" value="TPR"/>
    <property type="match status" value="1"/>
</dbReference>
<evidence type="ECO:0000256" key="4">
    <source>
        <dbReference type="ARBA" id="ARBA00023235"/>
    </source>
</evidence>
<dbReference type="PANTHER" id="PTHR46512:SF9">
    <property type="entry name" value="PEPTIDYLPROLYL ISOMERASE"/>
    <property type="match status" value="1"/>
</dbReference>
<dbReference type="OrthoDB" id="1902587at2759"/>
<evidence type="ECO:0000256" key="5">
    <source>
        <dbReference type="PROSITE-ProRule" id="PRU00339"/>
    </source>
</evidence>
<dbReference type="SMART" id="SM00028">
    <property type="entry name" value="TPR"/>
    <property type="match status" value="2"/>
</dbReference>
<dbReference type="GO" id="GO:0003755">
    <property type="term" value="F:peptidyl-prolyl cis-trans isomerase activity"/>
    <property type="evidence" value="ECO:0007669"/>
    <property type="project" value="UniProtKB-EC"/>
</dbReference>
<dbReference type="EMBL" id="CAMXCT010001991">
    <property type="protein sequence ID" value="CAI3994754.1"/>
    <property type="molecule type" value="Genomic_DNA"/>
</dbReference>
<dbReference type="EC" id="5.2.1.8" evidence="2"/>
<name>A0A9P1CM70_9DINO</name>
<evidence type="ECO:0000313" key="7">
    <source>
        <dbReference type="EMBL" id="CAI3994754.1"/>
    </source>
</evidence>
<evidence type="ECO:0000313" key="9">
    <source>
        <dbReference type="Proteomes" id="UP001152797"/>
    </source>
</evidence>
<evidence type="ECO:0000256" key="3">
    <source>
        <dbReference type="ARBA" id="ARBA00023110"/>
    </source>
</evidence>
<dbReference type="InterPro" id="IPR050754">
    <property type="entry name" value="FKBP4/5/8-like"/>
</dbReference>
<reference evidence="8 9" key="2">
    <citation type="submission" date="2024-05" db="EMBL/GenBank/DDBJ databases">
        <authorList>
            <person name="Chen Y."/>
            <person name="Shah S."/>
            <person name="Dougan E. K."/>
            <person name="Thang M."/>
            <person name="Chan C."/>
        </authorList>
    </citation>
    <scope>NUCLEOTIDE SEQUENCE [LARGE SCALE GENOMIC DNA]</scope>
</reference>
<proteinExistence type="predicted"/>
<feature type="compositionally biased region" description="Basic and acidic residues" evidence="6">
    <location>
        <begin position="67"/>
        <end position="77"/>
    </location>
</feature>
<keyword evidence="9" id="KW-1185">Reference proteome</keyword>
<feature type="region of interest" description="Disordered" evidence="6">
    <location>
        <begin position="403"/>
        <end position="428"/>
    </location>
</feature>
<keyword evidence="4 8" id="KW-0413">Isomerase</keyword>
<feature type="region of interest" description="Disordered" evidence="6">
    <location>
        <begin position="55"/>
        <end position="106"/>
    </location>
</feature>
<keyword evidence="5" id="KW-0802">TPR repeat</keyword>
<comment type="catalytic activity">
    <reaction evidence="1">
        <text>[protein]-peptidylproline (omega=180) = [protein]-peptidylproline (omega=0)</text>
        <dbReference type="Rhea" id="RHEA:16237"/>
        <dbReference type="Rhea" id="RHEA-COMP:10747"/>
        <dbReference type="Rhea" id="RHEA-COMP:10748"/>
        <dbReference type="ChEBI" id="CHEBI:83833"/>
        <dbReference type="ChEBI" id="CHEBI:83834"/>
        <dbReference type="EC" id="5.2.1.8"/>
    </reaction>
</comment>
<dbReference type="Proteomes" id="UP001152797">
    <property type="component" value="Unassembled WGS sequence"/>
</dbReference>
<protein>
    <recommendedName>
        <fullName evidence="2">peptidylprolyl isomerase</fullName>
        <ecNumber evidence="2">5.2.1.8</ecNumber>
    </recommendedName>
</protein>
<dbReference type="Gene3D" id="3.10.50.40">
    <property type="match status" value="1"/>
</dbReference>
<dbReference type="InterPro" id="IPR019734">
    <property type="entry name" value="TPR_rpt"/>
</dbReference>
<dbReference type="SUPFAM" id="SSF54534">
    <property type="entry name" value="FKBP-like"/>
    <property type="match status" value="2"/>
</dbReference>
<feature type="repeat" description="TPR" evidence="5">
    <location>
        <begin position="842"/>
        <end position="875"/>
    </location>
</feature>
<dbReference type="InterPro" id="IPR011990">
    <property type="entry name" value="TPR-like_helical_dom_sf"/>
</dbReference>
<dbReference type="InterPro" id="IPR046357">
    <property type="entry name" value="PPIase_dom_sf"/>
</dbReference>
<gene>
    <name evidence="7" type="ORF">C1SCF055_LOCUS21377</name>
</gene>
<dbReference type="EMBL" id="CAMXCT020001991">
    <property type="protein sequence ID" value="CAL1148129.1"/>
    <property type="molecule type" value="Genomic_DNA"/>
</dbReference>
<dbReference type="Gene3D" id="1.25.40.10">
    <property type="entry name" value="Tetratricopeptide repeat domain"/>
    <property type="match status" value="1"/>
</dbReference>
<evidence type="ECO:0000256" key="1">
    <source>
        <dbReference type="ARBA" id="ARBA00000971"/>
    </source>
</evidence>
<dbReference type="SUPFAM" id="SSF48452">
    <property type="entry name" value="TPR-like"/>
    <property type="match status" value="1"/>
</dbReference>
<evidence type="ECO:0000313" key="8">
    <source>
        <dbReference type="EMBL" id="CAL4782066.1"/>
    </source>
</evidence>
<keyword evidence="3" id="KW-0697">Rotamase</keyword>
<accession>A0A9P1CM70</accession>
<reference evidence="7" key="1">
    <citation type="submission" date="2022-10" db="EMBL/GenBank/DDBJ databases">
        <authorList>
            <person name="Chen Y."/>
            <person name="Dougan E. K."/>
            <person name="Chan C."/>
            <person name="Rhodes N."/>
            <person name="Thang M."/>
        </authorList>
    </citation>
    <scope>NUCLEOTIDE SEQUENCE</scope>
</reference>
<comment type="caution">
    <text evidence="7">The sequence shown here is derived from an EMBL/GenBank/DDBJ whole genome shotgun (WGS) entry which is preliminary data.</text>
</comment>
<dbReference type="PANTHER" id="PTHR46512">
    <property type="entry name" value="PEPTIDYLPROLYL ISOMERASE"/>
    <property type="match status" value="1"/>
</dbReference>
<evidence type="ECO:0000256" key="2">
    <source>
        <dbReference type="ARBA" id="ARBA00013194"/>
    </source>
</evidence>
<dbReference type="AlphaFoldDB" id="A0A9P1CM70"/>
<sequence length="952" mass="105418">MIPEGEKHAVNDYTVKKCVLDAKRDGLPPATLKKWCTDLNRDFYVQDDASFIKAWSGDVGSQGSPRGELRDKWEKNNSRKKRKEQRQQREGQSQEPEAVRPCRRPNRRELRELREELPEVLASLQAARQDVQQGPLMAVKQLALLVHPDKTQHPRAVEHRGASADAQSVGHGEEPGAKEAFQRLAPELRRVSETIISGGHRATGVRMSISGGALIGDRNDDNASAGPAPSCLLHSDERRVVPYFLEPDSEKPLPVKAMEDLYFFETENAAVAIAHGSCPSGFARGIRELPDPGFYKYSPSYLSPGLVQFMGCEQVRRCPPGYYCSRGGLNPPLACGKGVLCNESGLVTPRPCPAGFYCPTSLLALECFQGSFCPERSMVPRYAPGRSARFLLPEPVFRTQMPISSPLPDGISSKRTLRHPPTRKYLPPEQGDEVVVRYSLTLAGQQLQSTGGDSIAFTIGAAASQGPPLRVLQTLVRQLYQGEDAEFTIELGMLEDLSLDGWAPNTQTQLQLELVKCPLREDLFGDQGAIKRIIKSSEGRHPKDGDECQVSYKITEKGAAGPPLSVEEGVYKIGGMAPQLGQLAQVFDKALLSMKLKEEVVVTCRPNGPFGPKAGQSLEISLTLEEIFQVHDVSLGKYDGAVLRKRLKEGAGPHRLHDTGRVRVRVLTVTSNRDKVSGRPFEVSFVAGDGEVCDAMEGAVLGLQEGDELMLRVMEPACCEGLIEIETPLEAPVMVHFTVLEVQQVPEKWDLAPPERLERAVARRHLAGRLFQAQRLRLAAKHYQEIASFLARPEDFKEQRAEALELRRVAFLNEAACMLQLGEMSHVKDLCDKVLKEEPEQPKALFRRAKALLALKEHQAAVEDLQRLKEVDPSNVAGQRLLREAKEELRKQDRVSSKTYSKMCAGLGDFPEDLRAPKTSPNSLVEAPDLEEEYAKLSRETGVPLHRLKPVK</sequence>